<gene>
    <name evidence="2" type="ORF">AURDEDRAFT_128507</name>
</gene>
<evidence type="ECO:0000313" key="2">
    <source>
        <dbReference type="EMBL" id="EJD39064.1"/>
    </source>
</evidence>
<feature type="region of interest" description="Disordered" evidence="1">
    <location>
        <begin position="496"/>
        <end position="547"/>
    </location>
</feature>
<accession>J0WVL8</accession>
<proteinExistence type="predicted"/>
<dbReference type="KEGG" id="adl:AURDEDRAFT_128507"/>
<feature type="compositionally biased region" description="Polar residues" evidence="1">
    <location>
        <begin position="70"/>
        <end position="83"/>
    </location>
</feature>
<feature type="compositionally biased region" description="Acidic residues" evidence="1">
    <location>
        <begin position="349"/>
        <end position="360"/>
    </location>
</feature>
<feature type="compositionally biased region" description="Low complexity" evidence="1">
    <location>
        <begin position="1"/>
        <end position="22"/>
    </location>
</feature>
<reference evidence="3" key="1">
    <citation type="journal article" date="2012" name="Science">
        <title>The Paleozoic origin of enzymatic lignin decomposition reconstructed from 31 fungal genomes.</title>
        <authorList>
            <person name="Floudas D."/>
            <person name="Binder M."/>
            <person name="Riley R."/>
            <person name="Barry K."/>
            <person name="Blanchette R.A."/>
            <person name="Henrissat B."/>
            <person name="Martinez A.T."/>
            <person name="Otillar R."/>
            <person name="Spatafora J.W."/>
            <person name="Yadav J.S."/>
            <person name="Aerts A."/>
            <person name="Benoit I."/>
            <person name="Boyd A."/>
            <person name="Carlson A."/>
            <person name="Copeland A."/>
            <person name="Coutinho P.M."/>
            <person name="de Vries R.P."/>
            <person name="Ferreira P."/>
            <person name="Findley K."/>
            <person name="Foster B."/>
            <person name="Gaskell J."/>
            <person name="Glotzer D."/>
            <person name="Gorecki P."/>
            <person name="Heitman J."/>
            <person name="Hesse C."/>
            <person name="Hori C."/>
            <person name="Igarashi K."/>
            <person name="Jurgens J.A."/>
            <person name="Kallen N."/>
            <person name="Kersten P."/>
            <person name="Kohler A."/>
            <person name="Kuees U."/>
            <person name="Kumar T.K.A."/>
            <person name="Kuo A."/>
            <person name="LaButti K."/>
            <person name="Larrondo L.F."/>
            <person name="Lindquist E."/>
            <person name="Ling A."/>
            <person name="Lombard V."/>
            <person name="Lucas S."/>
            <person name="Lundell T."/>
            <person name="Martin R."/>
            <person name="McLaughlin D.J."/>
            <person name="Morgenstern I."/>
            <person name="Morin E."/>
            <person name="Murat C."/>
            <person name="Nagy L.G."/>
            <person name="Nolan M."/>
            <person name="Ohm R.A."/>
            <person name="Patyshakuliyeva A."/>
            <person name="Rokas A."/>
            <person name="Ruiz-Duenas F.J."/>
            <person name="Sabat G."/>
            <person name="Salamov A."/>
            <person name="Samejima M."/>
            <person name="Schmutz J."/>
            <person name="Slot J.C."/>
            <person name="St John F."/>
            <person name="Stenlid J."/>
            <person name="Sun H."/>
            <person name="Sun S."/>
            <person name="Syed K."/>
            <person name="Tsang A."/>
            <person name="Wiebenga A."/>
            <person name="Young D."/>
            <person name="Pisabarro A."/>
            <person name="Eastwood D.C."/>
            <person name="Martin F."/>
            <person name="Cullen D."/>
            <person name="Grigoriev I.V."/>
            <person name="Hibbett D.S."/>
        </authorList>
    </citation>
    <scope>NUCLEOTIDE SEQUENCE [LARGE SCALE GENOMIC DNA]</scope>
    <source>
        <strain evidence="3">TFB10046</strain>
    </source>
</reference>
<organism evidence="2 3">
    <name type="scientific">Auricularia subglabra (strain TFB-10046 / SS5)</name>
    <name type="common">White-rot fungus</name>
    <name type="synonym">Auricularia delicata (strain TFB10046)</name>
    <dbReference type="NCBI Taxonomy" id="717982"/>
    <lineage>
        <taxon>Eukaryota</taxon>
        <taxon>Fungi</taxon>
        <taxon>Dikarya</taxon>
        <taxon>Basidiomycota</taxon>
        <taxon>Agaricomycotina</taxon>
        <taxon>Agaricomycetes</taxon>
        <taxon>Auriculariales</taxon>
        <taxon>Auriculariaceae</taxon>
        <taxon>Auricularia</taxon>
    </lineage>
</organism>
<feature type="region of interest" description="Disordered" evidence="1">
    <location>
        <begin position="1"/>
        <end position="97"/>
    </location>
</feature>
<evidence type="ECO:0000256" key="1">
    <source>
        <dbReference type="SAM" id="MobiDB-lite"/>
    </source>
</evidence>
<feature type="region of interest" description="Disordered" evidence="1">
    <location>
        <begin position="331"/>
        <end position="367"/>
    </location>
</feature>
<evidence type="ECO:0000313" key="3">
    <source>
        <dbReference type="Proteomes" id="UP000006514"/>
    </source>
</evidence>
<dbReference type="EMBL" id="JH687817">
    <property type="protein sequence ID" value="EJD39064.1"/>
    <property type="molecule type" value="Genomic_DNA"/>
</dbReference>
<keyword evidence="3" id="KW-1185">Reference proteome</keyword>
<dbReference type="InParanoid" id="J0WVL8"/>
<protein>
    <submittedName>
        <fullName evidence="2">Uncharacterized protein</fullName>
    </submittedName>
</protein>
<dbReference type="Proteomes" id="UP000006514">
    <property type="component" value="Unassembled WGS sequence"/>
</dbReference>
<feature type="compositionally biased region" description="Basic and acidic residues" evidence="1">
    <location>
        <begin position="534"/>
        <end position="547"/>
    </location>
</feature>
<feature type="compositionally biased region" description="Polar residues" evidence="1">
    <location>
        <begin position="503"/>
        <end position="533"/>
    </location>
</feature>
<dbReference type="AlphaFoldDB" id="J0WVL8"/>
<sequence length="634" mass="67390">MNATSASTSSSAPPSSTPPAAAGNVASSPPASKAGDAKSQTAGFPPWTHAAQKPPGQGRQQGGVLAPQAHQPNPDRNSRQAPQASARPNYPRSDRQPKLARLLLAVWRTRLPEKRKAALSKGKGAAWLWVKIRRLDTPANSAMIAGRLSSPMPVVEAPSWDSWPGAEGVPAPNGVFVLVKIDPVASVANLDDEETTRAAAALDRHDWVLGVVLGHSGGSFLDPIAKPVMSLQIELIGQGVPHDKAIASIPIAPSPQLYDDRPPVQPNAPLPWPNLYVHTNYSSSVIISRIHHGSATFEAKLTKEQYEDLFERAFADRYNWHSLPPVTVPAPPETVVVVDPNQPPGSSDYDTEDSSSEDPDSLYAQEREEIGTKVIRRRIYGEISLDPSMCPGPLGAPVQMEEPVRRIRELWAAWEERRMTELLAKRPQTTAWAQGVADAQTVSDSGSEADALEAPVIDDVIMPEDAIDDRVERGLVQLPLPFLARTEFLDRLARAANIPGPSPQTGADATISTTGASPSPPTGLSATSRVQSASDDHAPAGDKDSDDLLKARVVDVNGAAGEVVLPGTQVTSPPTVEAAAPVGGSHQGDVPAGGAPSFGARLTGLMKRVHSAFMGVIASFKRRLTPGRKEPSER</sequence>
<name>J0WVL8_AURST</name>